<evidence type="ECO:0000256" key="1">
    <source>
        <dbReference type="SAM" id="MobiDB-lite"/>
    </source>
</evidence>
<evidence type="ECO:0000313" key="2">
    <source>
        <dbReference type="EMBL" id="CAA9558277.1"/>
    </source>
</evidence>
<reference evidence="2" key="1">
    <citation type="submission" date="2020-02" db="EMBL/GenBank/DDBJ databases">
        <authorList>
            <person name="Meier V. D."/>
        </authorList>
    </citation>
    <scope>NUCLEOTIDE SEQUENCE</scope>
    <source>
        <strain evidence="2">AVDCRST_MAG70</strain>
    </source>
</reference>
<accession>A0A6J4US74</accession>
<proteinExistence type="predicted"/>
<organism evidence="2">
    <name type="scientific">uncultured Thermomicrobiales bacterium</name>
    <dbReference type="NCBI Taxonomy" id="1645740"/>
    <lineage>
        <taxon>Bacteria</taxon>
        <taxon>Pseudomonadati</taxon>
        <taxon>Thermomicrobiota</taxon>
        <taxon>Thermomicrobia</taxon>
        <taxon>Thermomicrobiales</taxon>
        <taxon>environmental samples</taxon>
    </lineage>
</organism>
<gene>
    <name evidence="2" type="ORF">AVDCRST_MAG70-1457</name>
</gene>
<sequence>MGSLPMRSSCFNTTVSLLGSSPSQALDRSMAARAARTDRAGA</sequence>
<dbReference type="EMBL" id="CADCWH010000233">
    <property type="protein sequence ID" value="CAA9558277.1"/>
    <property type="molecule type" value="Genomic_DNA"/>
</dbReference>
<dbReference type="AlphaFoldDB" id="A0A6J4US74"/>
<protein>
    <submittedName>
        <fullName evidence="2">Uncharacterized protein</fullName>
    </submittedName>
</protein>
<feature type="region of interest" description="Disordered" evidence="1">
    <location>
        <begin position="18"/>
        <end position="42"/>
    </location>
</feature>
<name>A0A6J4US74_9BACT</name>